<dbReference type="GO" id="GO:0019367">
    <property type="term" value="P:fatty acid elongation, saturated fatty acid"/>
    <property type="evidence" value="ECO:0007669"/>
    <property type="project" value="TreeGrafter"/>
</dbReference>
<gene>
    <name evidence="12" type="ORF">PMAYCL1PPCAC_16391</name>
</gene>
<comment type="subcellular location">
    <subcellularLocation>
        <location evidence="1">Membrane</location>
        <topology evidence="1">Multi-pass membrane protein</topology>
    </subcellularLocation>
</comment>
<evidence type="ECO:0000256" key="2">
    <source>
        <dbReference type="ARBA" id="ARBA00005194"/>
    </source>
</evidence>
<comment type="pathway">
    <text evidence="2">Lipid metabolism; fatty acid biosynthesis.</text>
</comment>
<keyword evidence="10 11" id="KW-0275">Fatty acid biosynthesis</keyword>
<evidence type="ECO:0000256" key="4">
    <source>
        <dbReference type="ARBA" id="ARBA00022679"/>
    </source>
</evidence>
<dbReference type="PROSITE" id="PS01188">
    <property type="entry name" value="ELO"/>
    <property type="match status" value="1"/>
</dbReference>
<evidence type="ECO:0000256" key="10">
    <source>
        <dbReference type="ARBA" id="ARBA00023160"/>
    </source>
</evidence>
<sequence length="112" mass="12965">LELPLIIWNTVLALFSLVGTMRTFEELNFVIRHRSLLDSVLYSPEAYQPAALWGLCFAVSKIIQLGDTMFIVLRKKPLTFLHWYHHSIVLVYVWHGSKCSALYSGETFVTEY</sequence>
<dbReference type="InterPro" id="IPR030457">
    <property type="entry name" value="ELO_CS"/>
</dbReference>
<evidence type="ECO:0000256" key="3">
    <source>
        <dbReference type="ARBA" id="ARBA00022516"/>
    </source>
</evidence>
<keyword evidence="7 11" id="KW-1133">Transmembrane helix</keyword>
<name>A0AAN5CKT5_9BILA</name>
<dbReference type="PANTHER" id="PTHR11157">
    <property type="entry name" value="FATTY ACID ACYL TRANSFERASE-RELATED"/>
    <property type="match status" value="1"/>
</dbReference>
<feature type="non-terminal residue" evidence="12">
    <location>
        <position position="1"/>
    </location>
</feature>
<dbReference type="PANTHER" id="PTHR11157:SF5">
    <property type="entry name" value="ELONGATION OF VERY LONG CHAIN FATTY ACIDS PROTEIN"/>
    <property type="match status" value="1"/>
</dbReference>
<evidence type="ECO:0000256" key="6">
    <source>
        <dbReference type="ARBA" id="ARBA00022832"/>
    </source>
</evidence>
<evidence type="ECO:0000256" key="7">
    <source>
        <dbReference type="ARBA" id="ARBA00022989"/>
    </source>
</evidence>
<organism evidence="12 13">
    <name type="scientific">Pristionchus mayeri</name>
    <dbReference type="NCBI Taxonomy" id="1317129"/>
    <lineage>
        <taxon>Eukaryota</taxon>
        <taxon>Metazoa</taxon>
        <taxon>Ecdysozoa</taxon>
        <taxon>Nematoda</taxon>
        <taxon>Chromadorea</taxon>
        <taxon>Rhabditida</taxon>
        <taxon>Rhabditina</taxon>
        <taxon>Diplogasteromorpha</taxon>
        <taxon>Diplogasteroidea</taxon>
        <taxon>Neodiplogasteridae</taxon>
        <taxon>Pristionchus</taxon>
    </lineage>
</organism>
<evidence type="ECO:0000256" key="8">
    <source>
        <dbReference type="ARBA" id="ARBA00023098"/>
    </source>
</evidence>
<keyword evidence="3 11" id="KW-0444">Lipid biosynthesis</keyword>
<dbReference type="GO" id="GO:0030148">
    <property type="term" value="P:sphingolipid biosynthetic process"/>
    <property type="evidence" value="ECO:0007669"/>
    <property type="project" value="TreeGrafter"/>
</dbReference>
<dbReference type="GO" id="GO:0005789">
    <property type="term" value="C:endoplasmic reticulum membrane"/>
    <property type="evidence" value="ECO:0007669"/>
    <property type="project" value="TreeGrafter"/>
</dbReference>
<evidence type="ECO:0000313" key="12">
    <source>
        <dbReference type="EMBL" id="GMR46196.1"/>
    </source>
</evidence>
<protein>
    <recommendedName>
        <fullName evidence="11">Elongation of very long chain fatty acids protein</fullName>
        <ecNumber evidence="11">2.3.1.199</ecNumber>
    </recommendedName>
    <alternativeName>
        <fullName evidence="11">Very-long-chain 3-oxoacyl-CoA synthase</fullName>
    </alternativeName>
</protein>
<evidence type="ECO:0000256" key="9">
    <source>
        <dbReference type="ARBA" id="ARBA00023136"/>
    </source>
</evidence>
<dbReference type="InterPro" id="IPR002076">
    <property type="entry name" value="ELO_fam"/>
</dbReference>
<dbReference type="GO" id="GO:0034625">
    <property type="term" value="P:fatty acid elongation, monounsaturated fatty acid"/>
    <property type="evidence" value="ECO:0007669"/>
    <property type="project" value="TreeGrafter"/>
</dbReference>
<keyword evidence="5 11" id="KW-0812">Transmembrane</keyword>
<keyword evidence="6 11" id="KW-0276">Fatty acid metabolism</keyword>
<dbReference type="GO" id="GO:0042761">
    <property type="term" value="P:very long-chain fatty acid biosynthetic process"/>
    <property type="evidence" value="ECO:0007669"/>
    <property type="project" value="TreeGrafter"/>
</dbReference>
<proteinExistence type="inferred from homology"/>
<dbReference type="GO" id="GO:0009922">
    <property type="term" value="F:fatty acid elongase activity"/>
    <property type="evidence" value="ECO:0007669"/>
    <property type="project" value="UniProtKB-EC"/>
</dbReference>
<evidence type="ECO:0000256" key="11">
    <source>
        <dbReference type="RuleBase" id="RU361115"/>
    </source>
</evidence>
<keyword evidence="4 11" id="KW-0808">Transferase</keyword>
<dbReference type="EMBL" id="BTRK01000004">
    <property type="protein sequence ID" value="GMR46196.1"/>
    <property type="molecule type" value="Genomic_DNA"/>
</dbReference>
<reference evidence="13" key="1">
    <citation type="submission" date="2022-10" db="EMBL/GenBank/DDBJ databases">
        <title>Genome assembly of Pristionchus species.</title>
        <authorList>
            <person name="Yoshida K."/>
            <person name="Sommer R.J."/>
        </authorList>
    </citation>
    <scope>NUCLEOTIDE SEQUENCE [LARGE SCALE GENOMIC DNA]</scope>
    <source>
        <strain evidence="13">RS5460</strain>
    </source>
</reference>
<keyword evidence="13" id="KW-1185">Reference proteome</keyword>
<dbReference type="EC" id="2.3.1.199" evidence="11"/>
<accession>A0AAN5CKT5</accession>
<comment type="caution">
    <text evidence="12">The sequence shown here is derived from an EMBL/GenBank/DDBJ whole genome shotgun (WGS) entry which is preliminary data.</text>
</comment>
<evidence type="ECO:0000313" key="13">
    <source>
        <dbReference type="Proteomes" id="UP001328107"/>
    </source>
</evidence>
<feature type="transmembrane region" description="Helical" evidence="11">
    <location>
        <begin position="6"/>
        <end position="24"/>
    </location>
</feature>
<dbReference type="Proteomes" id="UP001328107">
    <property type="component" value="Unassembled WGS sequence"/>
</dbReference>
<dbReference type="Pfam" id="PF01151">
    <property type="entry name" value="ELO"/>
    <property type="match status" value="1"/>
</dbReference>
<dbReference type="GO" id="GO:0034626">
    <property type="term" value="P:fatty acid elongation, polyunsaturated fatty acid"/>
    <property type="evidence" value="ECO:0007669"/>
    <property type="project" value="TreeGrafter"/>
</dbReference>
<evidence type="ECO:0000256" key="5">
    <source>
        <dbReference type="ARBA" id="ARBA00022692"/>
    </source>
</evidence>
<keyword evidence="9 11" id="KW-0472">Membrane</keyword>
<keyword evidence="8 11" id="KW-0443">Lipid metabolism</keyword>
<comment type="catalytic activity">
    <reaction evidence="11">
        <text>a very-long-chain acyl-CoA + malonyl-CoA + H(+) = a very-long-chain 3-oxoacyl-CoA + CO2 + CoA</text>
        <dbReference type="Rhea" id="RHEA:32727"/>
        <dbReference type="ChEBI" id="CHEBI:15378"/>
        <dbReference type="ChEBI" id="CHEBI:16526"/>
        <dbReference type="ChEBI" id="CHEBI:57287"/>
        <dbReference type="ChEBI" id="CHEBI:57384"/>
        <dbReference type="ChEBI" id="CHEBI:90725"/>
        <dbReference type="ChEBI" id="CHEBI:90736"/>
        <dbReference type="EC" id="2.3.1.199"/>
    </reaction>
</comment>
<dbReference type="AlphaFoldDB" id="A0AAN5CKT5"/>
<comment type="caution">
    <text evidence="11">Lacks conserved residue(s) required for the propagation of feature annotation.</text>
</comment>
<evidence type="ECO:0000256" key="1">
    <source>
        <dbReference type="ARBA" id="ARBA00004141"/>
    </source>
</evidence>
<comment type="similarity">
    <text evidence="11">Belongs to the ELO family.</text>
</comment>